<dbReference type="SUPFAM" id="SSF49464">
    <property type="entry name" value="Carboxypeptidase regulatory domain-like"/>
    <property type="match status" value="1"/>
</dbReference>
<proteinExistence type="predicted"/>
<dbReference type="Pfam" id="PF13715">
    <property type="entry name" value="CarbopepD_reg_2"/>
    <property type="match status" value="1"/>
</dbReference>
<sequence length="296" mass="32944">MVKRLTIIIIIIASATTSWSQVIITGTVISKDDKSPLPGVAIIEKRSENGTSTKMDGTFSIEVSDPNSTLVFSFIGMRTKEVTLNGQRQILVETKWDCKKDFFDSQQIDIYASSGFINTPIGGKIGIASPWFLGGVIKGAYSYQTNAGGNVFQNAQVELAHYISNCDFDIDFRWSHRQVTLIDRLNSKANSFETDVNIGDIKLIAGYTHLNFNKAVDWDRSSGVLLGFGSYFNLPLHPTAIAKVSLYRDKIEYQASVQGGYKRFLCFLNFYKLNSFHEISLGIGTGLGYKVKKQKK</sequence>
<dbReference type="InterPro" id="IPR008969">
    <property type="entry name" value="CarboxyPept-like_regulatory"/>
</dbReference>
<evidence type="ECO:0000256" key="1">
    <source>
        <dbReference type="SAM" id="SignalP"/>
    </source>
</evidence>
<name>A0A6P1P4F6_9BACT</name>
<dbReference type="KEGG" id="nib:GU926_18275"/>
<evidence type="ECO:0008006" key="4">
    <source>
        <dbReference type="Google" id="ProtNLM"/>
    </source>
</evidence>
<protein>
    <recommendedName>
        <fullName evidence="4">Carboxypeptidase-like regulatory domain-containing protein</fullName>
    </recommendedName>
</protein>
<accession>A0A6P1P4F6</accession>
<dbReference type="EMBL" id="CP047897">
    <property type="protein sequence ID" value="QHL89273.1"/>
    <property type="molecule type" value="Genomic_DNA"/>
</dbReference>
<dbReference type="RefSeq" id="WP_160694469.1">
    <property type="nucleotide sequence ID" value="NZ_CP047897.1"/>
</dbReference>
<dbReference type="Proteomes" id="UP000464214">
    <property type="component" value="Chromosome"/>
</dbReference>
<organism evidence="2 3">
    <name type="scientific">Nibribacter ruber</name>
    <dbReference type="NCBI Taxonomy" id="2698458"/>
    <lineage>
        <taxon>Bacteria</taxon>
        <taxon>Pseudomonadati</taxon>
        <taxon>Bacteroidota</taxon>
        <taxon>Cytophagia</taxon>
        <taxon>Cytophagales</taxon>
        <taxon>Hymenobacteraceae</taxon>
        <taxon>Nibribacter</taxon>
    </lineage>
</organism>
<feature type="signal peptide" evidence="1">
    <location>
        <begin position="1"/>
        <end position="20"/>
    </location>
</feature>
<evidence type="ECO:0000313" key="3">
    <source>
        <dbReference type="Proteomes" id="UP000464214"/>
    </source>
</evidence>
<feature type="chain" id="PRO_5026842469" description="Carboxypeptidase-like regulatory domain-containing protein" evidence="1">
    <location>
        <begin position="21"/>
        <end position="296"/>
    </location>
</feature>
<gene>
    <name evidence="2" type="ORF">GU926_18275</name>
</gene>
<evidence type="ECO:0000313" key="2">
    <source>
        <dbReference type="EMBL" id="QHL89273.1"/>
    </source>
</evidence>
<keyword evidence="3" id="KW-1185">Reference proteome</keyword>
<dbReference type="Gene3D" id="2.60.40.1120">
    <property type="entry name" value="Carboxypeptidase-like, regulatory domain"/>
    <property type="match status" value="1"/>
</dbReference>
<dbReference type="AlphaFoldDB" id="A0A6P1P4F6"/>
<reference evidence="2 3" key="1">
    <citation type="submission" date="2020-01" db="EMBL/GenBank/DDBJ databases">
        <authorList>
            <person name="Kim M."/>
        </authorList>
    </citation>
    <scope>NUCLEOTIDE SEQUENCE [LARGE SCALE GENOMIC DNA]</scope>
    <source>
        <strain evidence="2 3">BT10</strain>
    </source>
</reference>
<keyword evidence="1" id="KW-0732">Signal</keyword>